<evidence type="ECO:0000313" key="16">
    <source>
        <dbReference type="Proteomes" id="UP001649381"/>
    </source>
</evidence>
<dbReference type="InterPro" id="IPR014729">
    <property type="entry name" value="Rossmann-like_a/b/a_fold"/>
</dbReference>
<feature type="binding site" evidence="13">
    <location>
        <position position="209"/>
    </location>
    <ligand>
        <name>Zn(2+)</name>
        <dbReference type="ChEBI" id="CHEBI:29105"/>
    </ligand>
</feature>
<dbReference type="HAMAP" id="MF_00041">
    <property type="entry name" value="Cys_tRNA_synth"/>
    <property type="match status" value="1"/>
</dbReference>
<comment type="similarity">
    <text evidence="2 13">Belongs to the class-I aminoacyl-tRNA synthetase family.</text>
</comment>
<dbReference type="Gene3D" id="1.20.120.1910">
    <property type="entry name" value="Cysteine-tRNA ligase, C-terminal anti-codon recognition domain"/>
    <property type="match status" value="1"/>
</dbReference>
<evidence type="ECO:0000256" key="7">
    <source>
        <dbReference type="ARBA" id="ARBA00022741"/>
    </source>
</evidence>
<evidence type="ECO:0000256" key="6">
    <source>
        <dbReference type="ARBA" id="ARBA00022723"/>
    </source>
</evidence>
<evidence type="ECO:0000256" key="4">
    <source>
        <dbReference type="ARBA" id="ARBA00022490"/>
    </source>
</evidence>
<dbReference type="Pfam" id="PF09190">
    <property type="entry name" value="DALR_2"/>
    <property type="match status" value="1"/>
</dbReference>
<evidence type="ECO:0000256" key="13">
    <source>
        <dbReference type="HAMAP-Rule" id="MF_00041"/>
    </source>
</evidence>
<evidence type="ECO:0000256" key="2">
    <source>
        <dbReference type="ARBA" id="ARBA00005594"/>
    </source>
</evidence>
<evidence type="ECO:0000313" key="15">
    <source>
        <dbReference type="EMBL" id="MCF6139495.1"/>
    </source>
</evidence>
<feature type="binding site" evidence="13">
    <location>
        <position position="238"/>
    </location>
    <ligand>
        <name>Zn(2+)</name>
        <dbReference type="ChEBI" id="CHEBI:29105"/>
    </ligand>
</feature>
<dbReference type="InterPro" id="IPR015803">
    <property type="entry name" value="Cys-tRNA-ligase"/>
</dbReference>
<dbReference type="InterPro" id="IPR056411">
    <property type="entry name" value="CysS_C"/>
</dbReference>
<dbReference type="EMBL" id="JAKIJS010000004">
    <property type="protein sequence ID" value="MCF6139495.1"/>
    <property type="molecule type" value="Genomic_DNA"/>
</dbReference>
<keyword evidence="4 13" id="KW-0963">Cytoplasm</keyword>
<comment type="subcellular location">
    <subcellularLocation>
        <location evidence="1 13">Cytoplasm</location>
    </subcellularLocation>
</comment>
<evidence type="ECO:0000256" key="10">
    <source>
        <dbReference type="ARBA" id="ARBA00022917"/>
    </source>
</evidence>
<dbReference type="Pfam" id="PF23493">
    <property type="entry name" value="CysS_C"/>
    <property type="match status" value="1"/>
</dbReference>
<evidence type="ECO:0000256" key="5">
    <source>
        <dbReference type="ARBA" id="ARBA00022598"/>
    </source>
</evidence>
<gene>
    <name evidence="13 15" type="primary">cysS</name>
    <name evidence="15" type="ORF">L2716_17390</name>
</gene>
<dbReference type="InterPro" id="IPR009080">
    <property type="entry name" value="tRNAsynth_Ia_anticodon-bd"/>
</dbReference>
<comment type="subunit">
    <text evidence="3 13">Monomer.</text>
</comment>
<keyword evidence="10 13" id="KW-0648">Protein biosynthesis</keyword>
<feature type="binding site" evidence="13">
    <location>
        <position position="29"/>
    </location>
    <ligand>
        <name>Zn(2+)</name>
        <dbReference type="ChEBI" id="CHEBI:29105"/>
    </ligand>
</feature>
<dbReference type="SUPFAM" id="SSF47323">
    <property type="entry name" value="Anticodon-binding domain of a subclass of class I aminoacyl-tRNA synthetases"/>
    <property type="match status" value="1"/>
</dbReference>
<feature type="short sequence motif" description="'KMSKS' region" evidence="13">
    <location>
        <begin position="266"/>
        <end position="270"/>
    </location>
</feature>
<dbReference type="Pfam" id="PF01406">
    <property type="entry name" value="tRNA-synt_1e"/>
    <property type="match status" value="1"/>
</dbReference>
<dbReference type="InterPro" id="IPR015273">
    <property type="entry name" value="Cys-tRNA-synt_Ia_DALR"/>
</dbReference>
<keyword evidence="8 13" id="KW-0862">Zinc</keyword>
<comment type="caution">
    <text evidence="15">The sequence shown here is derived from an EMBL/GenBank/DDBJ whole genome shotgun (WGS) entry which is preliminary data.</text>
</comment>
<keyword evidence="9 13" id="KW-0067">ATP-binding</keyword>
<keyword evidence="7 13" id="KW-0547">Nucleotide-binding</keyword>
<dbReference type="InterPro" id="IPR032678">
    <property type="entry name" value="tRNA-synt_1_cat_dom"/>
</dbReference>
<keyword evidence="6 13" id="KW-0479">Metal-binding</keyword>
<keyword evidence="5 13" id="KW-0436">Ligase</keyword>
<evidence type="ECO:0000256" key="3">
    <source>
        <dbReference type="ARBA" id="ARBA00011245"/>
    </source>
</evidence>
<name>A0ABS9H739_9BACL</name>
<dbReference type="Proteomes" id="UP001649381">
    <property type="component" value="Unassembled WGS sequence"/>
</dbReference>
<dbReference type="PANTHER" id="PTHR10890">
    <property type="entry name" value="CYSTEINYL-TRNA SYNTHETASE"/>
    <property type="match status" value="1"/>
</dbReference>
<evidence type="ECO:0000256" key="9">
    <source>
        <dbReference type="ARBA" id="ARBA00022840"/>
    </source>
</evidence>
<comment type="cofactor">
    <cofactor evidence="13">
        <name>Zn(2+)</name>
        <dbReference type="ChEBI" id="CHEBI:29105"/>
    </cofactor>
    <text evidence="13">Binds 1 zinc ion per subunit.</text>
</comment>
<dbReference type="NCBIfam" id="TIGR00435">
    <property type="entry name" value="cysS"/>
    <property type="match status" value="1"/>
</dbReference>
<evidence type="ECO:0000256" key="1">
    <source>
        <dbReference type="ARBA" id="ARBA00004496"/>
    </source>
</evidence>
<dbReference type="SMART" id="SM00840">
    <property type="entry name" value="DALR_2"/>
    <property type="match status" value="1"/>
</dbReference>
<protein>
    <recommendedName>
        <fullName evidence="13">Cysteine--tRNA ligase</fullName>
        <ecNumber evidence="13">6.1.1.16</ecNumber>
    </recommendedName>
    <alternativeName>
        <fullName evidence="13">Cysteinyl-tRNA synthetase</fullName>
        <shortName evidence="13">CysRS</shortName>
    </alternativeName>
</protein>
<evidence type="ECO:0000256" key="12">
    <source>
        <dbReference type="ARBA" id="ARBA00047398"/>
    </source>
</evidence>
<evidence type="ECO:0000256" key="11">
    <source>
        <dbReference type="ARBA" id="ARBA00023146"/>
    </source>
</evidence>
<comment type="catalytic activity">
    <reaction evidence="12 13">
        <text>tRNA(Cys) + L-cysteine + ATP = L-cysteinyl-tRNA(Cys) + AMP + diphosphate</text>
        <dbReference type="Rhea" id="RHEA:17773"/>
        <dbReference type="Rhea" id="RHEA-COMP:9661"/>
        <dbReference type="Rhea" id="RHEA-COMP:9679"/>
        <dbReference type="ChEBI" id="CHEBI:30616"/>
        <dbReference type="ChEBI" id="CHEBI:33019"/>
        <dbReference type="ChEBI" id="CHEBI:35235"/>
        <dbReference type="ChEBI" id="CHEBI:78442"/>
        <dbReference type="ChEBI" id="CHEBI:78517"/>
        <dbReference type="ChEBI" id="CHEBI:456215"/>
        <dbReference type="EC" id="6.1.1.16"/>
    </reaction>
</comment>
<dbReference type="SUPFAM" id="SSF52374">
    <property type="entry name" value="Nucleotidylyl transferase"/>
    <property type="match status" value="1"/>
</dbReference>
<dbReference type="GO" id="GO:0004817">
    <property type="term" value="F:cysteine-tRNA ligase activity"/>
    <property type="evidence" value="ECO:0007669"/>
    <property type="project" value="UniProtKB-EC"/>
</dbReference>
<feature type="binding site" evidence="13">
    <location>
        <position position="269"/>
    </location>
    <ligand>
        <name>ATP</name>
        <dbReference type="ChEBI" id="CHEBI:30616"/>
    </ligand>
</feature>
<dbReference type="InterPro" id="IPR024909">
    <property type="entry name" value="Cys-tRNA/MSH_ligase"/>
</dbReference>
<dbReference type="Gene3D" id="3.40.50.620">
    <property type="entry name" value="HUPs"/>
    <property type="match status" value="1"/>
</dbReference>
<sequence>MSIQIYNTVTRQKEPFNTIEEGKVKMYVCGPTVYNYIHIGNARPPIVFDTVRRYLEYRGYDVHFVSNFTDVDDKIIKAANELGEEVPTLSKRFIEAYHADTSAVNVQKANLHPTVTETMSDIIAFIEKLIDKGYAYEAEGDVYFRTKKFKDYGKLSHQSIDELRLGSRIQVGEKKADPLDFVLWKAAKEGEIYWESPWGKGRPGWHIECSAMVKKYLGDTIDIHAGGQDLSFPHHENEIAQSEALNEKEMANYWMHNGYININNEKMSKSLGNFILLHDLIQKYDPQAFRFFMLNVHYRHPINFTDELLESAITSLERIRTTVENLEHRIAHSADLGLNNGMWLKKVEGYKEKFIEEMDDDFNTSNAIATLFDLSKEANVYLQEENTTVEVLERFVSLFEEIGSVLGLELRKVKELLDEEIESLIEKRNQARKDKDFQLADGIRDDLADQGIILEDTPQGVRWKRKS</sequence>
<dbReference type="PANTHER" id="PTHR10890:SF3">
    <property type="entry name" value="CYSTEINE--TRNA LIGASE, CYTOPLASMIC"/>
    <property type="match status" value="1"/>
</dbReference>
<evidence type="ECO:0000259" key="14">
    <source>
        <dbReference type="SMART" id="SM00840"/>
    </source>
</evidence>
<accession>A0ABS9H739</accession>
<keyword evidence="11 13" id="KW-0030">Aminoacyl-tRNA synthetase</keyword>
<proteinExistence type="inferred from homology"/>
<feature type="short sequence motif" description="'HIGH' region" evidence="13">
    <location>
        <begin position="31"/>
        <end position="41"/>
    </location>
</feature>
<organism evidence="15 16">
    <name type="scientific">Pseudalkalibacillus berkeleyi</name>
    <dbReference type="NCBI Taxonomy" id="1069813"/>
    <lineage>
        <taxon>Bacteria</taxon>
        <taxon>Bacillati</taxon>
        <taxon>Bacillota</taxon>
        <taxon>Bacilli</taxon>
        <taxon>Bacillales</taxon>
        <taxon>Fictibacillaceae</taxon>
        <taxon>Pseudalkalibacillus</taxon>
    </lineage>
</organism>
<dbReference type="PRINTS" id="PR00983">
    <property type="entry name" value="TRNASYNTHCYS"/>
</dbReference>
<feature type="binding site" evidence="13">
    <location>
        <position position="234"/>
    </location>
    <ligand>
        <name>Zn(2+)</name>
        <dbReference type="ChEBI" id="CHEBI:29105"/>
    </ligand>
</feature>
<feature type="domain" description="Cysteinyl-tRNA synthetase class Ia DALR" evidence="14">
    <location>
        <begin position="353"/>
        <end position="417"/>
    </location>
</feature>
<keyword evidence="16" id="KW-1185">Reference proteome</keyword>
<reference evidence="15 16" key="1">
    <citation type="submission" date="2022-01" db="EMBL/GenBank/DDBJ databases">
        <title>Alkalihalobacillus sp. EGI L200015, a novel bacterium isolated from a salt lake sediment.</title>
        <authorList>
            <person name="Gao L."/>
            <person name="Fang B.-Z."/>
            <person name="Li W.-J."/>
        </authorList>
    </citation>
    <scope>NUCLEOTIDE SEQUENCE [LARGE SCALE GENOMIC DNA]</scope>
    <source>
        <strain evidence="15 16">KCTC 12718</strain>
    </source>
</reference>
<dbReference type="RefSeq" id="WP_236338622.1">
    <property type="nucleotide sequence ID" value="NZ_JAKIJS010000004.1"/>
</dbReference>
<evidence type="ECO:0000256" key="8">
    <source>
        <dbReference type="ARBA" id="ARBA00022833"/>
    </source>
</evidence>
<dbReference type="CDD" id="cd00672">
    <property type="entry name" value="CysRS_core"/>
    <property type="match status" value="1"/>
</dbReference>
<dbReference type="EC" id="6.1.1.16" evidence="13"/>